<feature type="domain" description="Reverse transcriptase" evidence="11">
    <location>
        <begin position="404"/>
        <end position="584"/>
    </location>
</feature>
<gene>
    <name evidence="13" type="ORF">PHPALM_19741</name>
</gene>
<dbReference type="SUPFAM" id="SSF56672">
    <property type="entry name" value="DNA/RNA polymerases"/>
    <property type="match status" value="1"/>
</dbReference>
<feature type="domain" description="Integrase catalytic" evidence="12">
    <location>
        <begin position="937"/>
        <end position="1105"/>
    </location>
</feature>
<dbReference type="GO" id="GO:0003964">
    <property type="term" value="F:RNA-directed DNA polymerase activity"/>
    <property type="evidence" value="ECO:0007669"/>
    <property type="project" value="UniProtKB-KW"/>
</dbReference>
<dbReference type="EMBL" id="NCKW01011061">
    <property type="protein sequence ID" value="POM64696.1"/>
    <property type="molecule type" value="Genomic_DNA"/>
</dbReference>
<keyword evidence="7" id="KW-0378">Hydrolase</keyword>
<keyword evidence="14" id="KW-1185">Reference proteome</keyword>
<dbReference type="InterPro" id="IPR041373">
    <property type="entry name" value="RT_RNaseH"/>
</dbReference>
<name>A0A2P4XGM6_9STRA</name>
<evidence type="ECO:0000256" key="8">
    <source>
        <dbReference type="ARBA" id="ARBA00022918"/>
    </source>
</evidence>
<feature type="domain" description="Chromo" evidence="10">
    <location>
        <begin position="1252"/>
        <end position="1302"/>
    </location>
</feature>
<keyword evidence="2" id="KW-0808">Transferase</keyword>
<keyword evidence="6" id="KW-0255">Endonuclease</keyword>
<keyword evidence="3" id="KW-0548">Nucleotidyltransferase</keyword>
<feature type="region of interest" description="Disordered" evidence="9">
    <location>
        <begin position="126"/>
        <end position="174"/>
    </location>
</feature>
<evidence type="ECO:0008006" key="15">
    <source>
        <dbReference type="Google" id="ProtNLM"/>
    </source>
</evidence>
<evidence type="ECO:0000256" key="9">
    <source>
        <dbReference type="SAM" id="MobiDB-lite"/>
    </source>
</evidence>
<evidence type="ECO:0000313" key="14">
    <source>
        <dbReference type="Proteomes" id="UP000237271"/>
    </source>
</evidence>
<dbReference type="InterPro" id="IPR001584">
    <property type="entry name" value="Integrase_cat-core"/>
</dbReference>
<accession>A0A2P4XGM6</accession>
<dbReference type="PROSITE" id="PS50994">
    <property type="entry name" value="INTEGRASE"/>
    <property type="match status" value="1"/>
</dbReference>
<dbReference type="GO" id="GO:0004519">
    <property type="term" value="F:endonuclease activity"/>
    <property type="evidence" value="ECO:0007669"/>
    <property type="project" value="UniProtKB-KW"/>
</dbReference>
<proteinExistence type="predicted"/>
<evidence type="ECO:0000256" key="2">
    <source>
        <dbReference type="ARBA" id="ARBA00022679"/>
    </source>
</evidence>
<evidence type="ECO:0000259" key="10">
    <source>
        <dbReference type="PROSITE" id="PS50013"/>
    </source>
</evidence>
<dbReference type="InterPro" id="IPR000477">
    <property type="entry name" value="RT_dom"/>
</dbReference>
<dbReference type="PROSITE" id="PS50013">
    <property type="entry name" value="CHROMO_2"/>
    <property type="match status" value="1"/>
</dbReference>
<dbReference type="Gene3D" id="3.30.420.10">
    <property type="entry name" value="Ribonuclease H-like superfamily/Ribonuclease H"/>
    <property type="match status" value="1"/>
</dbReference>
<dbReference type="Gene3D" id="2.40.50.40">
    <property type="match status" value="1"/>
</dbReference>
<dbReference type="PANTHER" id="PTHR33064">
    <property type="entry name" value="POL PROTEIN"/>
    <property type="match status" value="1"/>
</dbReference>
<dbReference type="Pfam" id="PF17917">
    <property type="entry name" value="RT_RNaseH"/>
    <property type="match status" value="1"/>
</dbReference>
<dbReference type="Gene3D" id="3.10.10.10">
    <property type="entry name" value="HIV Type 1 Reverse Transcriptase, subunit A, domain 1"/>
    <property type="match status" value="1"/>
</dbReference>
<dbReference type="Gene3D" id="3.30.70.270">
    <property type="match status" value="2"/>
</dbReference>
<dbReference type="PROSITE" id="PS50878">
    <property type="entry name" value="RT_POL"/>
    <property type="match status" value="1"/>
</dbReference>
<keyword evidence="1" id="KW-0645">Protease</keyword>
<dbReference type="GO" id="GO:0015074">
    <property type="term" value="P:DNA integration"/>
    <property type="evidence" value="ECO:0007669"/>
    <property type="project" value="InterPro"/>
</dbReference>
<dbReference type="InterPro" id="IPR051320">
    <property type="entry name" value="Viral_Replic_Matur_Polypro"/>
</dbReference>
<dbReference type="GO" id="GO:0006508">
    <property type="term" value="P:proteolysis"/>
    <property type="evidence" value="ECO:0007669"/>
    <property type="project" value="UniProtKB-KW"/>
</dbReference>
<evidence type="ECO:0000313" key="13">
    <source>
        <dbReference type="EMBL" id="POM64696.1"/>
    </source>
</evidence>
<dbReference type="Pfam" id="PF00665">
    <property type="entry name" value="rve"/>
    <property type="match status" value="1"/>
</dbReference>
<reference evidence="13 14" key="1">
    <citation type="journal article" date="2017" name="Genome Biol. Evol.">
        <title>Phytophthora megakarya and P. palmivora, closely related causal agents of cacao black pod rot, underwent increases in genome sizes and gene numbers by different mechanisms.</title>
        <authorList>
            <person name="Ali S.S."/>
            <person name="Shao J."/>
            <person name="Lary D.J."/>
            <person name="Kronmiller B."/>
            <person name="Shen D."/>
            <person name="Strem M.D."/>
            <person name="Amoako-Attah I."/>
            <person name="Akrofi A.Y."/>
            <person name="Begoude B.A."/>
            <person name="Ten Hoopen G.M."/>
            <person name="Coulibaly K."/>
            <person name="Kebe B.I."/>
            <person name="Melnick R.L."/>
            <person name="Guiltinan M.J."/>
            <person name="Tyler B.M."/>
            <person name="Meinhardt L.W."/>
            <person name="Bailey B.A."/>
        </authorList>
    </citation>
    <scope>NUCLEOTIDE SEQUENCE [LARGE SCALE GENOMIC DNA]</scope>
    <source>
        <strain evidence="14">sbr112.9</strain>
    </source>
</reference>
<dbReference type="CDD" id="cd01647">
    <property type="entry name" value="RT_LTR"/>
    <property type="match status" value="1"/>
</dbReference>
<dbReference type="InterPro" id="IPR036397">
    <property type="entry name" value="RNaseH_sf"/>
</dbReference>
<dbReference type="InterPro" id="IPR043502">
    <property type="entry name" value="DNA/RNA_pol_sf"/>
</dbReference>
<keyword evidence="8" id="KW-0695">RNA-directed DNA polymerase</keyword>
<evidence type="ECO:0000259" key="11">
    <source>
        <dbReference type="PROSITE" id="PS50878"/>
    </source>
</evidence>
<dbReference type="InterPro" id="IPR043128">
    <property type="entry name" value="Rev_trsase/Diguanyl_cyclase"/>
</dbReference>
<dbReference type="InterPro" id="IPR012337">
    <property type="entry name" value="RNaseH-like_sf"/>
</dbReference>
<dbReference type="CDD" id="cd00024">
    <property type="entry name" value="CD_CSD"/>
    <property type="match status" value="1"/>
</dbReference>
<dbReference type="GO" id="GO:0003676">
    <property type="term" value="F:nucleic acid binding"/>
    <property type="evidence" value="ECO:0007669"/>
    <property type="project" value="InterPro"/>
</dbReference>
<dbReference type="GO" id="GO:0004190">
    <property type="term" value="F:aspartic-type endopeptidase activity"/>
    <property type="evidence" value="ECO:0007669"/>
    <property type="project" value="UniProtKB-KW"/>
</dbReference>
<sequence>MSWVATTHTQQRVAIAEVTEEALKAEMERKAGNMMNDHVPDVAKLFAEGLKMDLREPDIEARVSKYFMDFDRLLGGQGLVVAKLLTLLVRLVNMTHRGAKADDVQLYDVIVERVVRQQHYHLMQAETKKAVQGQVRTKKTQSDGNRTSETPRDAAKTSEGGAAREKTARPPPRDGCLICKVSHRAMECPTATREQKDEARRTLAAHSGAESNILSRSMVDELCTLDSTVKLVKLEPPTVVKVAGGATMQCRDRVEVDLRISTAAGPLNISRVGCLVLDGDEDEFLLGRATMKDIGIDVNGLLEQLAGGASVAEADNDDVTEHEPELGFNDEREEIHVVVDKLVDEAVEAGFEPELADDLRVLPARVEPMRITLRPDAQPYRSGVRKYPDMQRAFLRTYVQELLDNGLVRRNNSSRWACAALPVRKAGGDGFRITVDYRPVNKLTVPLAGATPNLTAVTQSVRGAYGFGQFDLFKGFWQLPLMEECQELLSFVTEDGVFTPLRVPQGASDSAMHFQLQMHECFREMLYDSVLVWIDDVLLFSTSPAEFLAKLRVFFQILRQRNLKLNAKKCTHFAPKVIWCGKVIDGEGVQHDPARLATLREMPLPPTAAALQTFLCAVNWLRDSMVDYARTVGPLQAKLEKVMATRGRRKSQLAGVDLSWSKADEDAFQLVLELLATSTKQYFADAEAQVCMFSDASARGWSVILTQVSDWDDAKPVTEQAHQLTVCRGGLFKGAQKNWSTVEQEAYPIVRACTDLAYLLERELGVRIYCDHANLIQIFAPDKELKQHVRGKLQRWALKMVGIRYVIEHIKGEDNLWADMVSRWGQRDTEPADKPTAVKRVTTRSMQQTSMLRPLQDESFVWPSEAAIRQEQQRCRDDAPTSADEDGMFRVDGKLWIPADARNCCNAFSWLHIAARRDIVVLKLCSVQYDSVSTSYACVLPWITSQRNQCLHVDYIYLGASYGNDCNYVLVLKDELTHYCELVPADTPTSTVAATAILDWYKRFGRPKEWISDNGSHFKAQVMKELAERLQASQKFVPVYTPWVNGTVERVNRDLLQVLRVMLLELQLDTRNWHYLLPVIQANLNHSGVESLGGHAPVELFAGLPAASPLDSVVVPVDGIPRVLLMDPVQIEQRLEQLRVHLRELHTEVIDRKERKRLANMARASGRTCNFVCGDFVLWSRVDKRLQGNKLLVRWVGPFRITDVLSQSFMVQHLLTGDVFEVHGSRLKHYSDATLDVTEELRQHIGNQGIVLGVRAIVQHRYHELAAEWQLYVAWRGLEDGVNSWEPFASIYADVPALVRAYVEAGGHTELQELLH</sequence>
<dbReference type="InterPro" id="IPR000953">
    <property type="entry name" value="Chromo/chromo_shadow_dom"/>
</dbReference>
<evidence type="ECO:0000256" key="7">
    <source>
        <dbReference type="ARBA" id="ARBA00022801"/>
    </source>
</evidence>
<comment type="caution">
    <text evidence="13">The sequence shown here is derived from an EMBL/GenBank/DDBJ whole genome shotgun (WGS) entry which is preliminary data.</text>
</comment>
<protein>
    <recommendedName>
        <fullName evidence="15">Reverse transcriptase</fullName>
    </recommendedName>
</protein>
<evidence type="ECO:0000256" key="6">
    <source>
        <dbReference type="ARBA" id="ARBA00022759"/>
    </source>
</evidence>
<dbReference type="OrthoDB" id="120739at2759"/>
<dbReference type="PANTHER" id="PTHR33064:SF37">
    <property type="entry name" value="RIBONUCLEASE H"/>
    <property type="match status" value="1"/>
</dbReference>
<evidence type="ECO:0000259" key="12">
    <source>
        <dbReference type="PROSITE" id="PS50994"/>
    </source>
</evidence>
<feature type="compositionally biased region" description="Basic and acidic residues" evidence="9">
    <location>
        <begin position="149"/>
        <end position="172"/>
    </location>
</feature>
<keyword evidence="4" id="KW-0540">Nuclease</keyword>
<dbReference type="Pfam" id="PF00078">
    <property type="entry name" value="RVT_1"/>
    <property type="match status" value="1"/>
</dbReference>
<dbReference type="SUPFAM" id="SSF53098">
    <property type="entry name" value="Ribonuclease H-like"/>
    <property type="match status" value="1"/>
</dbReference>
<dbReference type="Proteomes" id="UP000237271">
    <property type="component" value="Unassembled WGS sequence"/>
</dbReference>
<evidence type="ECO:0000256" key="1">
    <source>
        <dbReference type="ARBA" id="ARBA00022670"/>
    </source>
</evidence>
<evidence type="ECO:0000256" key="5">
    <source>
        <dbReference type="ARBA" id="ARBA00022750"/>
    </source>
</evidence>
<organism evidence="13 14">
    <name type="scientific">Phytophthora palmivora</name>
    <dbReference type="NCBI Taxonomy" id="4796"/>
    <lineage>
        <taxon>Eukaryota</taxon>
        <taxon>Sar</taxon>
        <taxon>Stramenopiles</taxon>
        <taxon>Oomycota</taxon>
        <taxon>Peronosporomycetes</taxon>
        <taxon>Peronosporales</taxon>
        <taxon>Peronosporaceae</taxon>
        <taxon>Phytophthora</taxon>
    </lineage>
</organism>
<evidence type="ECO:0000256" key="4">
    <source>
        <dbReference type="ARBA" id="ARBA00022722"/>
    </source>
</evidence>
<keyword evidence="5" id="KW-0064">Aspartyl protease</keyword>
<evidence type="ECO:0000256" key="3">
    <source>
        <dbReference type="ARBA" id="ARBA00022695"/>
    </source>
</evidence>